<evidence type="ECO:0000256" key="1">
    <source>
        <dbReference type="SAM" id="MobiDB-lite"/>
    </source>
</evidence>
<dbReference type="AlphaFoldDB" id="A0A1R2CSW4"/>
<proteinExistence type="predicted"/>
<evidence type="ECO:0000313" key="3">
    <source>
        <dbReference type="Proteomes" id="UP000187209"/>
    </source>
</evidence>
<organism evidence="2 3">
    <name type="scientific">Stentor coeruleus</name>
    <dbReference type="NCBI Taxonomy" id="5963"/>
    <lineage>
        <taxon>Eukaryota</taxon>
        <taxon>Sar</taxon>
        <taxon>Alveolata</taxon>
        <taxon>Ciliophora</taxon>
        <taxon>Postciliodesmatophora</taxon>
        <taxon>Heterotrichea</taxon>
        <taxon>Heterotrichida</taxon>
        <taxon>Stentoridae</taxon>
        <taxon>Stentor</taxon>
    </lineage>
</organism>
<dbReference type="Proteomes" id="UP000187209">
    <property type="component" value="Unassembled WGS sequence"/>
</dbReference>
<keyword evidence="3" id="KW-1185">Reference proteome</keyword>
<evidence type="ECO:0000313" key="2">
    <source>
        <dbReference type="EMBL" id="OMJ92060.1"/>
    </source>
</evidence>
<reference evidence="2 3" key="1">
    <citation type="submission" date="2016-11" db="EMBL/GenBank/DDBJ databases">
        <title>The macronuclear genome of Stentor coeruleus: a giant cell with tiny introns.</title>
        <authorList>
            <person name="Slabodnick M."/>
            <person name="Ruby J.G."/>
            <person name="Reiff S.B."/>
            <person name="Swart E.C."/>
            <person name="Gosai S."/>
            <person name="Prabakaran S."/>
            <person name="Witkowska E."/>
            <person name="Larue G.E."/>
            <person name="Fisher S."/>
            <person name="Freeman R.M."/>
            <person name="Gunawardena J."/>
            <person name="Chu W."/>
            <person name="Stover N.A."/>
            <person name="Gregory B.D."/>
            <person name="Nowacki M."/>
            <person name="Derisi J."/>
            <person name="Roy S.W."/>
            <person name="Marshall W.F."/>
            <person name="Sood P."/>
        </authorList>
    </citation>
    <scope>NUCLEOTIDE SEQUENCE [LARGE SCALE GENOMIC DNA]</scope>
    <source>
        <strain evidence="2">WM001</strain>
    </source>
</reference>
<gene>
    <name evidence="2" type="ORF">SteCoe_5265</name>
</gene>
<feature type="region of interest" description="Disordered" evidence="1">
    <location>
        <begin position="25"/>
        <end position="46"/>
    </location>
</feature>
<accession>A0A1R2CSW4</accession>
<name>A0A1R2CSW4_9CILI</name>
<comment type="caution">
    <text evidence="2">The sequence shown here is derived from an EMBL/GenBank/DDBJ whole genome shotgun (WGS) entry which is preliminary data.</text>
</comment>
<sequence length="208" mass="24186">MEISRTLRDDLSKKFEFITTDQSPKLPTKRLRSCSPTPRLKSSSSSVQLEKLKMSLDIDARQKKVEEFKRKLEEKKNFMIKSSIEMEGKFKQNISEPQKKKVQQNCMNKGGIESQVELKNAGNHMKVIVGNGKDNQDFKDFKREINRDDDKRMRIKGLRDEFPREILEEYPFFGSPDRNDDTASIIKLVDANCGRAEVMEAINRMANY</sequence>
<dbReference type="EMBL" id="MPUH01000069">
    <property type="protein sequence ID" value="OMJ92060.1"/>
    <property type="molecule type" value="Genomic_DNA"/>
</dbReference>
<protein>
    <submittedName>
        <fullName evidence="2">Uncharacterized protein</fullName>
    </submittedName>
</protein>